<gene>
    <name evidence="7" type="ORF">PXH66_17480</name>
</gene>
<proteinExistence type="predicted"/>
<dbReference type="SUPFAM" id="SSF46626">
    <property type="entry name" value="Cytochrome c"/>
    <property type="match status" value="1"/>
</dbReference>
<feature type="domain" description="Cytochrome c" evidence="6">
    <location>
        <begin position="956"/>
        <end position="1090"/>
    </location>
</feature>
<dbReference type="Pfam" id="PF23500">
    <property type="entry name" value="DUF7133"/>
    <property type="match status" value="1"/>
</dbReference>
<dbReference type="SUPFAM" id="SSF50952">
    <property type="entry name" value="Soluble quinoprotein glucose dehydrogenase"/>
    <property type="match status" value="1"/>
</dbReference>
<evidence type="ECO:0000256" key="5">
    <source>
        <dbReference type="SAM" id="SignalP"/>
    </source>
</evidence>
<protein>
    <submittedName>
        <fullName evidence="7">HEAT repeat domain-containing protein</fullName>
    </submittedName>
</protein>
<dbReference type="EMBL" id="CP119075">
    <property type="protein sequence ID" value="WED64132.1"/>
    <property type="molecule type" value="Genomic_DNA"/>
</dbReference>
<sequence length="1090" mass="116501">MRSRLWLGLTLLLPCLVNIAAAAPLPGANGLELTEFAHEPMVRNVVAVTVDEQGRVYATSVVRRQAADLDIRRFKEWIESDLSLTSVEAKRAFFHRMLTPENSATYADRFEDTNGDGSFDWHDLNLLADQISRLEDTDGDGTADVTVKFNATENSEITGIAAGLAAWDGALYATVEPDILRLVDTDGDGIPDDRTVLATGFSLHLGYGGHNFSGAIIGPDGRLYVSVADRGMNVTTADGRTLANPHSGAIARSELDGSGFEIFATGLRNLQEPAFDDLGNILGVDNDGDMQGEKERFVYVPEGSDTGWRTYWQYRGDDYQPWMDEGLSIPAHPGQPAYLLPPLQSYKDGPAGFAHNPGTALNPRYRDYFFMSAFPSRNLFAFKAEPDGAAFKMVDEHTVASGVLMTGISFAPDGALYLADWSSDGYAMNEKGAVWKLDDPREAGSDLRRTTAELIAANWRKTPSRDLPTSLGHADQRVRMKAQFELVRRKRSRTLLQVAKDQSSPPLARVHAIWGLGQLLRQGRIAPSGSRVALLRDADPEIRAQTAKVLGEAKKTRRAVAPALQALLQDDADRPRFFAAIALGRLCAKTAAPALIDYLARDGDDPFHRHAAVMGLAGCASPAQLAALATDDRPTVRMGAVVALRRQHAGEVAVFLADADPLVVAEAASAIYDDTPIVAALPALADLLAQPDGLHERTLRRALGAAVHLRSVDRASAVAAIAGREDQPKPLRLLALDLLKTWPEPPRLDSVQGRYRVLPVVDAAPIAPAIEATLTALSQSADFALAEATWQTAATYRLLQDPANLTAIIQQDGALAALALQTLTDLAPPDLLSITRTALQSDHADVRAAALRVLARHAPAEFAAAATAALERNNVTEVRTALSALADQPDAIGTPLRLAALEQLQRGALAPALALDVLESAGDSADPAVTAAVAAYQKTKDASNPLAPFSETLHGGDPVRGRSIFQTSVSAQCTLCHRVRGEGSAVGPALAGIGAKPAHYLLESLIEPNAVVAPGYGFTTVTLADGETVGGTLIEESATQVRLQLADDSTRVIAASDIVERTPAMSAMPPMGLLMSKPELRDLLAYLQSL</sequence>
<dbReference type="InterPro" id="IPR004155">
    <property type="entry name" value="PBS_lyase_HEAT"/>
</dbReference>
<keyword evidence="5" id="KW-0732">Signal</keyword>
<dbReference type="PANTHER" id="PTHR33546">
    <property type="entry name" value="LARGE, MULTIFUNCTIONAL SECRETED PROTEIN-RELATED"/>
    <property type="match status" value="1"/>
</dbReference>
<dbReference type="AlphaFoldDB" id="A0AAF0A0B5"/>
<dbReference type="InterPro" id="IPR055557">
    <property type="entry name" value="DUF7133"/>
</dbReference>
<dbReference type="Pfam" id="PF13646">
    <property type="entry name" value="HEAT_2"/>
    <property type="match status" value="1"/>
</dbReference>
<dbReference type="InterPro" id="IPR009056">
    <property type="entry name" value="Cyt_c-like_dom"/>
</dbReference>
<reference evidence="7" key="1">
    <citation type="submission" date="2023-03" db="EMBL/GenBank/DDBJ databases">
        <title>Lomoglobus Profundus gen. nov., sp. nov., a novel member of the phylum Verrucomicrobia, isolated from deep-marine sediment of South China Sea.</title>
        <authorList>
            <person name="Ahmad T."/>
            <person name="Ishaq S.E."/>
            <person name="Wang F."/>
        </authorList>
    </citation>
    <scope>NUCLEOTIDE SEQUENCE</scope>
    <source>
        <strain evidence="7">LMO-M01</strain>
    </source>
</reference>
<dbReference type="GO" id="GO:0009055">
    <property type="term" value="F:electron transfer activity"/>
    <property type="evidence" value="ECO:0007669"/>
    <property type="project" value="InterPro"/>
</dbReference>
<feature type="signal peptide" evidence="5">
    <location>
        <begin position="1"/>
        <end position="22"/>
    </location>
</feature>
<dbReference type="InterPro" id="IPR036909">
    <property type="entry name" value="Cyt_c-like_dom_sf"/>
</dbReference>
<evidence type="ECO:0000256" key="2">
    <source>
        <dbReference type="ARBA" id="ARBA00022723"/>
    </source>
</evidence>
<accession>A0AAF0A0B5</accession>
<dbReference type="Gene3D" id="2.120.10.30">
    <property type="entry name" value="TolB, C-terminal domain"/>
    <property type="match status" value="1"/>
</dbReference>
<dbReference type="KEGG" id="slom:PXH66_17480"/>
<dbReference type="PROSITE" id="PS51007">
    <property type="entry name" value="CYTC"/>
    <property type="match status" value="1"/>
</dbReference>
<dbReference type="PANTHER" id="PTHR33546:SF1">
    <property type="entry name" value="LARGE, MULTIFUNCTIONAL SECRETED PROTEIN"/>
    <property type="match status" value="1"/>
</dbReference>
<dbReference type="InterPro" id="IPR011042">
    <property type="entry name" value="6-blade_b-propeller_TolB-like"/>
</dbReference>
<dbReference type="InterPro" id="IPR016024">
    <property type="entry name" value="ARM-type_fold"/>
</dbReference>
<keyword evidence="1 4" id="KW-0349">Heme</keyword>
<keyword evidence="8" id="KW-1185">Reference proteome</keyword>
<evidence type="ECO:0000259" key="6">
    <source>
        <dbReference type="PROSITE" id="PS51007"/>
    </source>
</evidence>
<dbReference type="GO" id="GO:0046872">
    <property type="term" value="F:metal ion binding"/>
    <property type="evidence" value="ECO:0007669"/>
    <property type="project" value="UniProtKB-KW"/>
</dbReference>
<dbReference type="Proteomes" id="UP001218638">
    <property type="component" value="Chromosome"/>
</dbReference>
<dbReference type="InterPro" id="IPR013427">
    <property type="entry name" value="Haem-bd_dom_put"/>
</dbReference>
<evidence type="ECO:0000313" key="8">
    <source>
        <dbReference type="Proteomes" id="UP001218638"/>
    </source>
</evidence>
<evidence type="ECO:0000256" key="1">
    <source>
        <dbReference type="ARBA" id="ARBA00022617"/>
    </source>
</evidence>
<name>A0AAF0A0B5_9BACT</name>
<dbReference type="NCBIfam" id="TIGR02603">
    <property type="entry name" value="CxxCH_TIGR02603"/>
    <property type="match status" value="1"/>
</dbReference>
<dbReference type="InterPro" id="IPR011989">
    <property type="entry name" value="ARM-like"/>
</dbReference>
<evidence type="ECO:0000313" key="7">
    <source>
        <dbReference type="EMBL" id="WED64132.1"/>
    </source>
</evidence>
<evidence type="ECO:0000256" key="3">
    <source>
        <dbReference type="ARBA" id="ARBA00023004"/>
    </source>
</evidence>
<keyword evidence="2 4" id="KW-0479">Metal-binding</keyword>
<dbReference type="Gene3D" id="1.25.10.10">
    <property type="entry name" value="Leucine-rich Repeat Variant"/>
    <property type="match status" value="1"/>
</dbReference>
<dbReference type="GO" id="GO:0020037">
    <property type="term" value="F:heme binding"/>
    <property type="evidence" value="ECO:0007669"/>
    <property type="project" value="InterPro"/>
</dbReference>
<dbReference type="RefSeq" id="WP_330928037.1">
    <property type="nucleotide sequence ID" value="NZ_CP119075.1"/>
</dbReference>
<dbReference type="SUPFAM" id="SSF48371">
    <property type="entry name" value="ARM repeat"/>
    <property type="match status" value="2"/>
</dbReference>
<dbReference type="Gene3D" id="1.10.760.10">
    <property type="entry name" value="Cytochrome c-like domain"/>
    <property type="match status" value="1"/>
</dbReference>
<evidence type="ECO:0000256" key="4">
    <source>
        <dbReference type="PROSITE-ProRule" id="PRU00433"/>
    </source>
</evidence>
<keyword evidence="3 4" id="KW-0408">Iron</keyword>
<dbReference type="InterPro" id="IPR011041">
    <property type="entry name" value="Quinoprot_gluc/sorb_DH_b-prop"/>
</dbReference>
<organism evidence="7 8">
    <name type="scientific">Synoicihabitans lomoniglobus</name>
    <dbReference type="NCBI Taxonomy" id="2909285"/>
    <lineage>
        <taxon>Bacteria</taxon>
        <taxon>Pseudomonadati</taxon>
        <taxon>Verrucomicrobiota</taxon>
        <taxon>Opitutia</taxon>
        <taxon>Opitutales</taxon>
        <taxon>Opitutaceae</taxon>
        <taxon>Synoicihabitans</taxon>
    </lineage>
</organism>
<dbReference type="SMART" id="SM00567">
    <property type="entry name" value="EZ_HEAT"/>
    <property type="match status" value="2"/>
</dbReference>
<feature type="chain" id="PRO_5042293987" evidence="5">
    <location>
        <begin position="23"/>
        <end position="1090"/>
    </location>
</feature>